<sequence>MLQGFKDFIMRGNVIELAVGVVIGAAFTAVVTAFSDSIINPLLAALGGVDYSGLGLGFHVREGNDATFVNFGALLTAIINFLLIAAVIYFLLVAPMNKLDEATKRRKGIDPEEQAPTDTELLTEIRDLLAAQQQNRPEKPLQ</sequence>
<comment type="subcellular location">
    <subcellularLocation>
        <location evidence="9">Cell membrane</location>
        <topology evidence="9">Multi-pass membrane protein</topology>
    </subcellularLocation>
    <subcellularLocation>
        <location evidence="1">Membrane</location>
        <topology evidence="1">Multi-pass membrane protein</topology>
    </subcellularLocation>
</comment>
<name>A0A077HK16_9CORY</name>
<protein>
    <recommendedName>
        <fullName evidence="9">Large-conductance mechanosensitive channel</fullName>
    </recommendedName>
</protein>
<evidence type="ECO:0000313" key="11">
    <source>
        <dbReference type="Proteomes" id="UP000028939"/>
    </source>
</evidence>
<dbReference type="KEGG" id="cuv:CUREI_03750"/>
<keyword evidence="7 9" id="KW-0472">Membrane</keyword>
<dbReference type="PANTHER" id="PTHR30266">
    <property type="entry name" value="MECHANOSENSITIVE CHANNEL MSCL"/>
    <property type="match status" value="1"/>
</dbReference>
<reference evidence="10 11" key="1">
    <citation type="submission" date="2014-08" db="EMBL/GenBank/DDBJ databases">
        <title>Complete genome sequence of Corynebacterium ureicelerivorans DSM 45051, a lipophilic and urea-splitting isolate from a blood culture of a septicaemia patient.</title>
        <authorList>
            <person name="Tippelt A."/>
            <person name="Albersmeier A."/>
            <person name="Brinkrolf K."/>
            <person name="Ruckert C."/>
            <person name="Tauch A."/>
        </authorList>
    </citation>
    <scope>NUCLEOTIDE SEQUENCE [LARGE SCALE GENOMIC DNA]</scope>
    <source>
        <strain evidence="10 11">IMMIB RIV-2301</strain>
    </source>
</reference>
<dbReference type="Proteomes" id="UP000028939">
    <property type="component" value="Chromosome"/>
</dbReference>
<dbReference type="STRING" id="401472.CUREI_03750"/>
<dbReference type="Pfam" id="PF01741">
    <property type="entry name" value="MscL"/>
    <property type="match status" value="1"/>
</dbReference>
<dbReference type="GO" id="GO:0005886">
    <property type="term" value="C:plasma membrane"/>
    <property type="evidence" value="ECO:0007669"/>
    <property type="project" value="UniProtKB-SubCell"/>
</dbReference>
<evidence type="ECO:0000256" key="2">
    <source>
        <dbReference type="ARBA" id="ARBA00022448"/>
    </source>
</evidence>
<evidence type="ECO:0000256" key="6">
    <source>
        <dbReference type="ARBA" id="ARBA00023065"/>
    </source>
</evidence>
<dbReference type="HOGENOM" id="CLU_095787_1_0_11"/>
<dbReference type="InterPro" id="IPR036019">
    <property type="entry name" value="MscL_channel"/>
</dbReference>
<evidence type="ECO:0000256" key="1">
    <source>
        <dbReference type="ARBA" id="ARBA00004141"/>
    </source>
</evidence>
<dbReference type="PRINTS" id="PR01264">
    <property type="entry name" value="MECHCHANNEL"/>
</dbReference>
<keyword evidence="3 9" id="KW-1003">Cell membrane</keyword>
<dbReference type="SUPFAM" id="SSF81330">
    <property type="entry name" value="Gated mechanosensitive channel"/>
    <property type="match status" value="1"/>
</dbReference>
<keyword evidence="11" id="KW-1185">Reference proteome</keyword>
<comment type="function">
    <text evidence="9">Channel that opens in response to stretch forces in the membrane lipid bilayer. May participate in the regulation of osmotic pressure changes within the cell.</text>
</comment>
<feature type="transmembrane region" description="Helical" evidence="9">
    <location>
        <begin position="71"/>
        <end position="96"/>
    </location>
</feature>
<dbReference type="AlphaFoldDB" id="A0A077HK16"/>
<evidence type="ECO:0000256" key="4">
    <source>
        <dbReference type="ARBA" id="ARBA00022692"/>
    </source>
</evidence>
<dbReference type="GO" id="GO:0008381">
    <property type="term" value="F:mechanosensitive monoatomic ion channel activity"/>
    <property type="evidence" value="ECO:0007669"/>
    <property type="project" value="UniProtKB-UniRule"/>
</dbReference>
<dbReference type="EMBL" id="CP009215">
    <property type="protein sequence ID" value="AIL96524.1"/>
    <property type="molecule type" value="Genomic_DNA"/>
</dbReference>
<comment type="similarity">
    <text evidence="9">Belongs to the MscL family.</text>
</comment>
<dbReference type="OrthoDB" id="9810350at2"/>
<evidence type="ECO:0000256" key="3">
    <source>
        <dbReference type="ARBA" id="ARBA00022475"/>
    </source>
</evidence>
<keyword evidence="4 9" id="KW-0812">Transmembrane</keyword>
<dbReference type="HAMAP" id="MF_00115">
    <property type="entry name" value="MscL"/>
    <property type="match status" value="1"/>
</dbReference>
<evidence type="ECO:0000256" key="5">
    <source>
        <dbReference type="ARBA" id="ARBA00022989"/>
    </source>
</evidence>
<dbReference type="NCBIfam" id="TIGR00220">
    <property type="entry name" value="mscL"/>
    <property type="match status" value="1"/>
</dbReference>
<evidence type="ECO:0000256" key="9">
    <source>
        <dbReference type="HAMAP-Rule" id="MF_00115"/>
    </source>
</evidence>
<keyword evidence="8 9" id="KW-0407">Ion channel</keyword>
<dbReference type="InterPro" id="IPR001185">
    <property type="entry name" value="MS_channel"/>
</dbReference>
<keyword evidence="6 9" id="KW-0406">Ion transport</keyword>
<dbReference type="PANTHER" id="PTHR30266:SF2">
    <property type="entry name" value="LARGE-CONDUCTANCE MECHANOSENSITIVE CHANNEL"/>
    <property type="match status" value="1"/>
</dbReference>
<feature type="transmembrane region" description="Helical" evidence="9">
    <location>
        <begin position="12"/>
        <end position="34"/>
    </location>
</feature>
<evidence type="ECO:0000256" key="8">
    <source>
        <dbReference type="ARBA" id="ARBA00023303"/>
    </source>
</evidence>
<dbReference type="RefSeq" id="WP_038610521.1">
    <property type="nucleotide sequence ID" value="NZ_CP009215.1"/>
</dbReference>
<comment type="subunit">
    <text evidence="9">Homopentamer.</text>
</comment>
<gene>
    <name evidence="9" type="primary">mscL</name>
    <name evidence="10" type="ORF">CUREI_03750</name>
</gene>
<keyword evidence="5 9" id="KW-1133">Transmembrane helix</keyword>
<organism evidence="10 11">
    <name type="scientific">Corynebacterium ureicelerivorans</name>
    <dbReference type="NCBI Taxonomy" id="401472"/>
    <lineage>
        <taxon>Bacteria</taxon>
        <taxon>Bacillati</taxon>
        <taxon>Actinomycetota</taxon>
        <taxon>Actinomycetes</taxon>
        <taxon>Mycobacteriales</taxon>
        <taxon>Corynebacteriaceae</taxon>
        <taxon>Corynebacterium</taxon>
    </lineage>
</organism>
<evidence type="ECO:0000313" key="10">
    <source>
        <dbReference type="EMBL" id="AIL96524.1"/>
    </source>
</evidence>
<accession>A0A077HK16</accession>
<keyword evidence="2 9" id="KW-0813">Transport</keyword>
<evidence type="ECO:0000256" key="7">
    <source>
        <dbReference type="ARBA" id="ARBA00023136"/>
    </source>
</evidence>
<dbReference type="Gene3D" id="1.10.1200.120">
    <property type="entry name" value="Large-conductance mechanosensitive channel, MscL, domain 1"/>
    <property type="match status" value="1"/>
</dbReference>
<dbReference type="InterPro" id="IPR037673">
    <property type="entry name" value="MSC/AndL"/>
</dbReference>
<proteinExistence type="inferred from homology"/>